<organism evidence="2 3">
    <name type="scientific">Ornithinibacillus massiliensis</name>
    <dbReference type="NCBI Taxonomy" id="1944633"/>
    <lineage>
        <taxon>Bacteria</taxon>
        <taxon>Bacillati</taxon>
        <taxon>Bacillota</taxon>
        <taxon>Bacilli</taxon>
        <taxon>Bacillales</taxon>
        <taxon>Bacillaceae</taxon>
        <taxon>Ornithinibacillus</taxon>
    </lineage>
</organism>
<protein>
    <submittedName>
        <fullName evidence="2">DUF2953 domain-containing protein</fullName>
    </submittedName>
</protein>
<keyword evidence="1" id="KW-0472">Membrane</keyword>
<dbReference type="Pfam" id="PF11167">
    <property type="entry name" value="DUF2953"/>
    <property type="match status" value="1"/>
</dbReference>
<evidence type="ECO:0000313" key="3">
    <source>
        <dbReference type="Proteomes" id="UP000681870"/>
    </source>
</evidence>
<feature type="transmembrane region" description="Helical" evidence="1">
    <location>
        <begin position="6"/>
        <end position="28"/>
    </location>
</feature>
<evidence type="ECO:0000256" key="1">
    <source>
        <dbReference type="SAM" id="Phobius"/>
    </source>
</evidence>
<keyword evidence="3" id="KW-1185">Reference proteome</keyword>
<dbReference type="EMBL" id="JAGXBY010000008">
    <property type="protein sequence ID" value="MBS3682012.1"/>
    <property type="molecule type" value="Genomic_DNA"/>
</dbReference>
<sequence>MAWIITALVICIIVILLLILNVKVRVYYRYQTTNHFMTVDIYYIRLRIIHRKLVLNDQPQKEKTSILDILEEMDLEDYKDMKQVVQTVIPSFKEMKKIIKMMMKSIVIHQLSWRTDFGTGDAASTGIMSGGVWMMKGTVVSFFHELSNLSCQPKLSVTPHFQQRGLYSEIDCIVSIRLGKAIHTGLRLLRNSNFNKEIYT</sequence>
<proteinExistence type="predicted"/>
<reference evidence="2 3" key="1">
    <citation type="submission" date="2021-05" db="EMBL/GenBank/DDBJ databases">
        <title>Ornithinibacillus massiliensis sp. nov.</title>
        <authorList>
            <person name="Iwaza R."/>
            <person name="Lagier J.-C."/>
            <person name="Raoult D."/>
        </authorList>
    </citation>
    <scope>NUCLEOTIDE SEQUENCE [LARGE SCALE GENOMIC DNA]</scope>
    <source>
        <strain evidence="2 3">Marseille-P3601</strain>
    </source>
</reference>
<keyword evidence="1" id="KW-0812">Transmembrane</keyword>
<dbReference type="InterPro" id="IPR021338">
    <property type="entry name" value="DUF2953"/>
</dbReference>
<keyword evidence="1" id="KW-1133">Transmembrane helix</keyword>
<evidence type="ECO:0000313" key="2">
    <source>
        <dbReference type="EMBL" id="MBS3682012.1"/>
    </source>
</evidence>
<name>A0ABS5MIU0_9BACI</name>
<dbReference type="Proteomes" id="UP000681870">
    <property type="component" value="Unassembled WGS sequence"/>
</dbReference>
<dbReference type="RefSeq" id="WP_211742595.1">
    <property type="nucleotide sequence ID" value="NZ_JAGXBY010000008.1"/>
</dbReference>
<comment type="caution">
    <text evidence="2">The sequence shown here is derived from an EMBL/GenBank/DDBJ whole genome shotgun (WGS) entry which is preliminary data.</text>
</comment>
<gene>
    <name evidence="2" type="ORF">KGF86_17610</name>
</gene>
<accession>A0ABS5MIU0</accession>